<reference evidence="6 7" key="1">
    <citation type="submission" date="2019-08" db="EMBL/GenBank/DDBJ databases">
        <title>Genome sequencing of Paenibacillus faecis DSM 23593(T).</title>
        <authorList>
            <person name="Kook J.-K."/>
            <person name="Park S.-N."/>
            <person name="Lim Y.K."/>
        </authorList>
    </citation>
    <scope>NUCLEOTIDE SEQUENCE [LARGE SCALE GENOMIC DNA]</scope>
    <source>
        <strain evidence="6 7">DSM 23593</strain>
    </source>
</reference>
<dbReference type="InterPro" id="IPR039506">
    <property type="entry name" value="SPOB_a"/>
</dbReference>
<dbReference type="EMBL" id="VSDO01000005">
    <property type="protein sequence ID" value="TYA11053.1"/>
    <property type="molecule type" value="Genomic_DNA"/>
</dbReference>
<keyword evidence="3" id="KW-0418">Kinase</keyword>
<keyword evidence="4" id="KW-1133">Transmembrane helix</keyword>
<dbReference type="PROSITE" id="PS51257">
    <property type="entry name" value="PROKAR_LIPOPROTEIN"/>
    <property type="match status" value="1"/>
</dbReference>
<gene>
    <name evidence="6" type="ORF">FRY98_25160</name>
</gene>
<evidence type="ECO:0000256" key="4">
    <source>
        <dbReference type="SAM" id="Phobius"/>
    </source>
</evidence>
<evidence type="ECO:0000256" key="3">
    <source>
        <dbReference type="ARBA" id="ARBA00022777"/>
    </source>
</evidence>
<keyword evidence="4" id="KW-0812">Transmembrane</keyword>
<dbReference type="OrthoDB" id="2375606at2"/>
<feature type="transmembrane region" description="Helical" evidence="4">
    <location>
        <begin position="7"/>
        <end position="25"/>
    </location>
</feature>
<accession>A0A5D0CLZ3</accession>
<evidence type="ECO:0000313" key="7">
    <source>
        <dbReference type="Proteomes" id="UP000325218"/>
    </source>
</evidence>
<dbReference type="GO" id="GO:0000155">
    <property type="term" value="F:phosphorelay sensor kinase activity"/>
    <property type="evidence" value="ECO:0007669"/>
    <property type="project" value="InterPro"/>
</dbReference>
<name>A0A5D0CLZ3_9BACL</name>
<feature type="transmembrane region" description="Helical" evidence="4">
    <location>
        <begin position="31"/>
        <end position="49"/>
    </location>
</feature>
<keyword evidence="4" id="KW-0472">Membrane</keyword>
<sequence>MKHRLMAPALAAGLSIACLILMYYLHSPAAYLLLSVCLLGVFYGYVKYISKKAEAERKQLLESVQRTAAATLGHHRHDWMNDLQILYGYIQLGKYDKLAGCVDRIKERMVADSKISRLGIPSLVFFLHSFRELNRSVQLEVSIADDLQLGDLLTAEDAEEFTEAIIETIRAYQFSGRSSWGEVLHLKLSLCREGGEVLAIFERDGGSAENADILKRHLDLWNSGKRVLAEQVDPKLISLRLRVACAN</sequence>
<evidence type="ECO:0000256" key="1">
    <source>
        <dbReference type="ARBA" id="ARBA00022553"/>
    </source>
</evidence>
<dbReference type="SUPFAM" id="SSF55890">
    <property type="entry name" value="Sporulation response regulatory protein Spo0B"/>
    <property type="match status" value="1"/>
</dbReference>
<comment type="caution">
    <text evidence="6">The sequence shown here is derived from an EMBL/GenBank/DDBJ whole genome shotgun (WGS) entry which is preliminary data.</text>
</comment>
<keyword evidence="1" id="KW-0597">Phosphoprotein</keyword>
<keyword evidence="7" id="KW-1185">Reference proteome</keyword>
<dbReference type="InterPro" id="IPR016120">
    <property type="entry name" value="Sig_transdc_His_kin_SpoOB"/>
</dbReference>
<dbReference type="Pfam" id="PF14689">
    <property type="entry name" value="SPOB_a"/>
    <property type="match status" value="1"/>
</dbReference>
<evidence type="ECO:0000313" key="6">
    <source>
        <dbReference type="EMBL" id="TYA11053.1"/>
    </source>
</evidence>
<dbReference type="RefSeq" id="WP_148457320.1">
    <property type="nucleotide sequence ID" value="NZ_BORZ01000015.1"/>
</dbReference>
<dbReference type="Proteomes" id="UP000325218">
    <property type="component" value="Unassembled WGS sequence"/>
</dbReference>
<protein>
    <recommendedName>
        <fullName evidence="5">SpoOB alpha-helical domain-containing protein</fullName>
    </recommendedName>
</protein>
<feature type="domain" description="SpoOB alpha-helical" evidence="5">
    <location>
        <begin position="67"/>
        <end position="118"/>
    </location>
</feature>
<evidence type="ECO:0000259" key="5">
    <source>
        <dbReference type="Pfam" id="PF14689"/>
    </source>
</evidence>
<dbReference type="AlphaFoldDB" id="A0A5D0CLZ3"/>
<evidence type="ECO:0000256" key="2">
    <source>
        <dbReference type="ARBA" id="ARBA00022679"/>
    </source>
</evidence>
<dbReference type="Gene3D" id="1.10.287.130">
    <property type="match status" value="1"/>
</dbReference>
<organism evidence="6 7">
    <name type="scientific">Paenibacillus faecis</name>
    <dbReference type="NCBI Taxonomy" id="862114"/>
    <lineage>
        <taxon>Bacteria</taxon>
        <taxon>Bacillati</taxon>
        <taxon>Bacillota</taxon>
        <taxon>Bacilli</taxon>
        <taxon>Bacillales</taxon>
        <taxon>Paenibacillaceae</taxon>
        <taxon>Paenibacillus</taxon>
    </lineage>
</organism>
<keyword evidence="2" id="KW-0808">Transferase</keyword>
<proteinExistence type="predicted"/>